<feature type="domain" description="4Fe-4S ferredoxin-type" evidence="8">
    <location>
        <begin position="459"/>
        <end position="490"/>
    </location>
</feature>
<dbReference type="InterPro" id="IPR017900">
    <property type="entry name" value="4Fe4S_Fe_S_CS"/>
</dbReference>
<evidence type="ECO:0000256" key="4">
    <source>
        <dbReference type="ARBA" id="ARBA00022982"/>
    </source>
</evidence>
<dbReference type="InterPro" id="IPR051684">
    <property type="entry name" value="Electron_Trans/Redox"/>
</dbReference>
<dbReference type="SUPFAM" id="SSF54862">
    <property type="entry name" value="4Fe-4S ferredoxins"/>
    <property type="match status" value="1"/>
</dbReference>
<keyword evidence="3" id="KW-0479">Metal-binding</keyword>
<dbReference type="SUPFAM" id="SSF51905">
    <property type="entry name" value="FAD/NAD(P)-binding domain"/>
    <property type="match status" value="1"/>
</dbReference>
<evidence type="ECO:0000256" key="2">
    <source>
        <dbReference type="ARBA" id="ARBA00022485"/>
    </source>
</evidence>
<dbReference type="AlphaFoldDB" id="A0A538SP22"/>
<feature type="transmembrane region" description="Helical" evidence="7">
    <location>
        <begin position="213"/>
        <end position="233"/>
    </location>
</feature>
<keyword evidence="7" id="KW-0812">Transmembrane</keyword>
<dbReference type="PROSITE" id="PS51379">
    <property type="entry name" value="4FE4S_FER_2"/>
    <property type="match status" value="2"/>
</dbReference>
<evidence type="ECO:0000256" key="7">
    <source>
        <dbReference type="SAM" id="Phobius"/>
    </source>
</evidence>
<sequence>MLVVGGGDTAVEATIALAAAGARVTLSYRKPELTRPKHANLVKLERLRRDPMADVTIEHPTSEWLTAAIGRFDARPHPPGSIELELGTRVREIRERDVDLIGADGRPETVANDVVFAMIGRDAPLDFFRRSGVPIAGEMTGRRWAMMTLFLAFCAWLYNWKSGGWMSDLWYRNHWFPTNLPLLLAAAGGAIAAAAKDPRTLLGTLAISASSPAFWYTLAYSLVVVIFGIRRILRRRTPYVTAQTLTLMAFQVFPLFLVPEVILPQLQYRGLLPRALADALFPVVSYGHGREFWRAYGFILAWPLDVYNLFTHQPLWWWIAIGFVQTCVLIPLGIYFFGKGFYCGWICSCGALAETLGDTHRHKMPHGPGWNRANLAGQIVLAAALVLLIVRVAGWALPAGNWADAVFEPLKERYKWTVDVFLGGVVGYGVYFWYSGRAWCRFLCPLAALMHIYARFSRFAIVPDKKKCISCGACTSICHQGIDVMSFANRGMPMRDPECVRCSACVHACPTGVLAFGQVGARGDVIALDTLMASPVQMRLAAPGTPAPAPASNRRSR</sequence>
<feature type="transmembrane region" description="Helical" evidence="7">
    <location>
        <begin position="245"/>
        <end position="263"/>
    </location>
</feature>
<dbReference type="Pfam" id="PF13738">
    <property type="entry name" value="Pyr_redox_3"/>
    <property type="match status" value="1"/>
</dbReference>
<keyword evidence="6" id="KW-0411">Iron-sulfur</keyword>
<comment type="caution">
    <text evidence="9">The sequence shown here is derived from an EMBL/GenBank/DDBJ whole genome shotgun (WGS) entry which is preliminary data.</text>
</comment>
<protein>
    <submittedName>
        <fullName evidence="9">4Fe-4S binding protein</fullName>
    </submittedName>
</protein>
<dbReference type="Gene3D" id="3.30.70.20">
    <property type="match status" value="1"/>
</dbReference>
<feature type="transmembrane region" description="Helical" evidence="7">
    <location>
        <begin position="144"/>
        <end position="160"/>
    </location>
</feature>
<feature type="transmembrane region" description="Helical" evidence="7">
    <location>
        <begin position="416"/>
        <end position="434"/>
    </location>
</feature>
<gene>
    <name evidence="9" type="ORF">E6K72_08615</name>
</gene>
<dbReference type="InterPro" id="IPR017896">
    <property type="entry name" value="4Fe4S_Fe-S-bd"/>
</dbReference>
<dbReference type="Gene3D" id="3.50.50.60">
    <property type="entry name" value="FAD/NAD(P)-binding domain"/>
    <property type="match status" value="1"/>
</dbReference>
<keyword evidence="2" id="KW-0004">4Fe-4S</keyword>
<feature type="transmembrane region" description="Helical" evidence="7">
    <location>
        <begin position="315"/>
        <end position="337"/>
    </location>
</feature>
<evidence type="ECO:0000256" key="5">
    <source>
        <dbReference type="ARBA" id="ARBA00023004"/>
    </source>
</evidence>
<accession>A0A538SP22</accession>
<feature type="domain" description="4Fe-4S ferredoxin-type" evidence="8">
    <location>
        <begin position="491"/>
        <end position="519"/>
    </location>
</feature>
<organism evidence="9 10">
    <name type="scientific">Eiseniibacteriota bacterium</name>
    <dbReference type="NCBI Taxonomy" id="2212470"/>
    <lineage>
        <taxon>Bacteria</taxon>
        <taxon>Candidatus Eiseniibacteriota</taxon>
    </lineage>
</organism>
<evidence type="ECO:0000313" key="9">
    <source>
        <dbReference type="EMBL" id="TMQ53123.1"/>
    </source>
</evidence>
<dbReference type="PROSITE" id="PS00198">
    <property type="entry name" value="4FE4S_FER_1"/>
    <property type="match status" value="1"/>
</dbReference>
<dbReference type="GO" id="GO:0051539">
    <property type="term" value="F:4 iron, 4 sulfur cluster binding"/>
    <property type="evidence" value="ECO:0007669"/>
    <property type="project" value="UniProtKB-KW"/>
</dbReference>
<keyword evidence="7" id="KW-0472">Membrane</keyword>
<proteinExistence type="predicted"/>
<dbReference type="PANTHER" id="PTHR30176">
    <property type="entry name" value="FERREDOXIN-TYPE PROTEIN NAPH"/>
    <property type="match status" value="1"/>
</dbReference>
<keyword evidence="1" id="KW-0813">Transport</keyword>
<keyword evidence="4" id="KW-0249">Electron transport</keyword>
<dbReference type="EMBL" id="VBOS01000304">
    <property type="protein sequence ID" value="TMQ53123.1"/>
    <property type="molecule type" value="Genomic_DNA"/>
</dbReference>
<dbReference type="GO" id="GO:0046872">
    <property type="term" value="F:metal ion binding"/>
    <property type="evidence" value="ECO:0007669"/>
    <property type="project" value="UniProtKB-KW"/>
</dbReference>
<dbReference type="Pfam" id="PF12801">
    <property type="entry name" value="Fer4_5"/>
    <property type="match status" value="2"/>
</dbReference>
<keyword evidence="5" id="KW-0408">Iron</keyword>
<keyword evidence="7" id="KW-1133">Transmembrane helix</keyword>
<name>A0A538SP22_UNCEI</name>
<reference evidence="9 10" key="1">
    <citation type="journal article" date="2019" name="Nat. Microbiol.">
        <title>Mediterranean grassland soil C-N compound turnover is dependent on rainfall and depth, and is mediated by genomically divergent microorganisms.</title>
        <authorList>
            <person name="Diamond S."/>
            <person name="Andeer P.F."/>
            <person name="Li Z."/>
            <person name="Crits-Christoph A."/>
            <person name="Burstein D."/>
            <person name="Anantharaman K."/>
            <person name="Lane K.R."/>
            <person name="Thomas B.C."/>
            <person name="Pan C."/>
            <person name="Northen T.R."/>
            <person name="Banfield J.F."/>
        </authorList>
    </citation>
    <scope>NUCLEOTIDE SEQUENCE [LARGE SCALE GENOMIC DNA]</scope>
    <source>
        <strain evidence="9">WS_2</strain>
    </source>
</reference>
<evidence type="ECO:0000256" key="6">
    <source>
        <dbReference type="ARBA" id="ARBA00023014"/>
    </source>
</evidence>
<dbReference type="Pfam" id="PF13187">
    <property type="entry name" value="Fer4_9"/>
    <property type="match status" value="1"/>
</dbReference>
<evidence type="ECO:0000256" key="1">
    <source>
        <dbReference type="ARBA" id="ARBA00022448"/>
    </source>
</evidence>
<dbReference type="Proteomes" id="UP000317716">
    <property type="component" value="Unassembled WGS sequence"/>
</dbReference>
<evidence type="ECO:0000259" key="8">
    <source>
        <dbReference type="PROSITE" id="PS51379"/>
    </source>
</evidence>
<dbReference type="InterPro" id="IPR036188">
    <property type="entry name" value="FAD/NAD-bd_sf"/>
</dbReference>
<feature type="transmembrane region" description="Helical" evidence="7">
    <location>
        <begin position="373"/>
        <end position="396"/>
    </location>
</feature>
<evidence type="ECO:0000256" key="3">
    <source>
        <dbReference type="ARBA" id="ARBA00022723"/>
    </source>
</evidence>
<evidence type="ECO:0000313" key="10">
    <source>
        <dbReference type="Proteomes" id="UP000317716"/>
    </source>
</evidence>
<dbReference type="PANTHER" id="PTHR30176:SF3">
    <property type="entry name" value="FERREDOXIN-TYPE PROTEIN NAPH"/>
    <property type="match status" value="1"/>
</dbReference>
<dbReference type="GO" id="GO:0005886">
    <property type="term" value="C:plasma membrane"/>
    <property type="evidence" value="ECO:0007669"/>
    <property type="project" value="TreeGrafter"/>
</dbReference>